<dbReference type="STRING" id="745531.A0A0C3S9D2"/>
<dbReference type="GO" id="GO:0008270">
    <property type="term" value="F:zinc ion binding"/>
    <property type="evidence" value="ECO:0007669"/>
    <property type="project" value="UniProtKB-KW"/>
</dbReference>
<dbReference type="PANTHER" id="PTHR23235:SF120">
    <property type="entry name" value="KRUPPEL-LIKE FACTOR 15"/>
    <property type="match status" value="1"/>
</dbReference>
<feature type="domain" description="C2H2-type" evidence="10">
    <location>
        <begin position="79"/>
        <end position="106"/>
    </location>
</feature>
<keyword evidence="6" id="KW-0238">DNA-binding</keyword>
<dbReference type="PROSITE" id="PS00028">
    <property type="entry name" value="ZINC_FINGER_C2H2_1"/>
    <property type="match status" value="1"/>
</dbReference>
<dbReference type="PANTHER" id="PTHR23235">
    <property type="entry name" value="KRUEPPEL-LIKE TRANSCRIPTION FACTOR"/>
    <property type="match status" value="1"/>
</dbReference>
<keyword evidence="12" id="KW-1185">Reference proteome</keyword>
<dbReference type="GO" id="GO:0005634">
    <property type="term" value="C:nucleus"/>
    <property type="evidence" value="ECO:0007669"/>
    <property type="project" value="UniProtKB-SubCell"/>
</dbReference>
<evidence type="ECO:0000256" key="9">
    <source>
        <dbReference type="SAM" id="MobiDB-lite"/>
    </source>
</evidence>
<sequence length="269" mass="29308">MSPANERISLPSIHEMFPAQSVVMRSPRAPHEGRPHGPHVASDNRVDPSPRSASPPPRSLAPGSPGRSRSSNSDEERKHACPECGKAFNRPSSLAIHVNTHTGAKRCGRRFNVNSNMRRHFRNHTSPHRPLNAASPYTYPLTTAPRALFGLSASLGPALPSACPAPPPPAPYGRGSSASASDDDELSEHEYIWERPAEDARDAVGHMRPRGYSMSSVPQHESPAHSPSMSRRALPPATHRPRSHTYTGAPGYQSRPTVLHPSSEAHRRY</sequence>
<dbReference type="SUPFAM" id="SSF57667">
    <property type="entry name" value="beta-beta-alpha zinc fingers"/>
    <property type="match status" value="1"/>
</dbReference>
<comment type="subcellular location">
    <subcellularLocation>
        <location evidence="1">Nucleus</location>
    </subcellularLocation>
</comment>
<keyword evidence="3" id="KW-0677">Repeat</keyword>
<dbReference type="InterPro" id="IPR036236">
    <property type="entry name" value="Znf_C2H2_sf"/>
</dbReference>
<dbReference type="HOGENOM" id="CLU_1050133_0_0_1"/>
<evidence type="ECO:0000256" key="2">
    <source>
        <dbReference type="ARBA" id="ARBA00022723"/>
    </source>
</evidence>
<dbReference type="OrthoDB" id="6077919at2759"/>
<evidence type="ECO:0000313" key="11">
    <source>
        <dbReference type="EMBL" id="KIP06095.1"/>
    </source>
</evidence>
<name>A0A0C3S9D2_PHLG1</name>
<evidence type="ECO:0000256" key="3">
    <source>
        <dbReference type="ARBA" id="ARBA00022737"/>
    </source>
</evidence>
<dbReference type="FunFam" id="3.30.160.60:FF:000275">
    <property type="entry name" value="zinc finger protein 90 homolog"/>
    <property type="match status" value="1"/>
</dbReference>
<accession>A0A0C3S9D2</accession>
<evidence type="ECO:0000256" key="1">
    <source>
        <dbReference type="ARBA" id="ARBA00004123"/>
    </source>
</evidence>
<keyword evidence="2" id="KW-0479">Metal-binding</keyword>
<feature type="compositionally biased region" description="Polar residues" evidence="9">
    <location>
        <begin position="213"/>
        <end position="229"/>
    </location>
</feature>
<evidence type="ECO:0000259" key="10">
    <source>
        <dbReference type="PROSITE" id="PS50157"/>
    </source>
</evidence>
<feature type="compositionally biased region" description="Low complexity" evidence="9">
    <location>
        <begin position="60"/>
        <end position="71"/>
    </location>
</feature>
<dbReference type="Gene3D" id="3.30.160.60">
    <property type="entry name" value="Classic Zinc Finger"/>
    <property type="match status" value="1"/>
</dbReference>
<dbReference type="AlphaFoldDB" id="A0A0C3S9D2"/>
<keyword evidence="5" id="KW-0862">Zinc</keyword>
<dbReference type="SMART" id="SM00355">
    <property type="entry name" value="ZnF_C2H2"/>
    <property type="match status" value="2"/>
</dbReference>
<evidence type="ECO:0000256" key="5">
    <source>
        <dbReference type="ARBA" id="ARBA00022833"/>
    </source>
</evidence>
<reference evidence="11 12" key="1">
    <citation type="journal article" date="2014" name="PLoS Genet.">
        <title>Analysis of the Phlebiopsis gigantea genome, transcriptome and secretome provides insight into its pioneer colonization strategies of wood.</title>
        <authorList>
            <person name="Hori C."/>
            <person name="Ishida T."/>
            <person name="Igarashi K."/>
            <person name="Samejima M."/>
            <person name="Suzuki H."/>
            <person name="Master E."/>
            <person name="Ferreira P."/>
            <person name="Ruiz-Duenas F.J."/>
            <person name="Held B."/>
            <person name="Canessa P."/>
            <person name="Larrondo L.F."/>
            <person name="Schmoll M."/>
            <person name="Druzhinina I.S."/>
            <person name="Kubicek C.P."/>
            <person name="Gaskell J.A."/>
            <person name="Kersten P."/>
            <person name="St John F."/>
            <person name="Glasner J."/>
            <person name="Sabat G."/>
            <person name="Splinter BonDurant S."/>
            <person name="Syed K."/>
            <person name="Yadav J."/>
            <person name="Mgbeahuruike A.C."/>
            <person name="Kovalchuk A."/>
            <person name="Asiegbu F.O."/>
            <person name="Lackner G."/>
            <person name="Hoffmeister D."/>
            <person name="Rencoret J."/>
            <person name="Gutierrez A."/>
            <person name="Sun H."/>
            <person name="Lindquist E."/>
            <person name="Barry K."/>
            <person name="Riley R."/>
            <person name="Grigoriev I.V."/>
            <person name="Henrissat B."/>
            <person name="Kues U."/>
            <person name="Berka R.M."/>
            <person name="Martinez A.T."/>
            <person name="Covert S.F."/>
            <person name="Blanchette R.A."/>
            <person name="Cullen D."/>
        </authorList>
    </citation>
    <scope>NUCLEOTIDE SEQUENCE [LARGE SCALE GENOMIC DNA]</scope>
    <source>
        <strain evidence="11 12">11061_1 CR5-6</strain>
    </source>
</reference>
<keyword evidence="4 8" id="KW-0863">Zinc-finger</keyword>
<feature type="region of interest" description="Disordered" evidence="9">
    <location>
        <begin position="1"/>
        <end position="78"/>
    </location>
</feature>
<proteinExistence type="predicted"/>
<dbReference type="Proteomes" id="UP000053257">
    <property type="component" value="Unassembled WGS sequence"/>
</dbReference>
<feature type="region of interest" description="Disordered" evidence="9">
    <location>
        <begin position="207"/>
        <end position="269"/>
    </location>
</feature>
<gene>
    <name evidence="11" type="ORF">PHLGIDRAFT_36118</name>
</gene>
<protein>
    <recommendedName>
        <fullName evidence="10">C2H2-type domain-containing protein</fullName>
    </recommendedName>
</protein>
<dbReference type="Pfam" id="PF00096">
    <property type="entry name" value="zf-C2H2"/>
    <property type="match status" value="1"/>
</dbReference>
<evidence type="ECO:0000256" key="7">
    <source>
        <dbReference type="ARBA" id="ARBA00023242"/>
    </source>
</evidence>
<feature type="region of interest" description="Disordered" evidence="9">
    <location>
        <begin position="160"/>
        <end position="187"/>
    </location>
</feature>
<evidence type="ECO:0000256" key="4">
    <source>
        <dbReference type="ARBA" id="ARBA00022771"/>
    </source>
</evidence>
<dbReference type="GO" id="GO:0000978">
    <property type="term" value="F:RNA polymerase II cis-regulatory region sequence-specific DNA binding"/>
    <property type="evidence" value="ECO:0007669"/>
    <property type="project" value="TreeGrafter"/>
</dbReference>
<evidence type="ECO:0000256" key="6">
    <source>
        <dbReference type="ARBA" id="ARBA00023125"/>
    </source>
</evidence>
<evidence type="ECO:0000313" key="12">
    <source>
        <dbReference type="Proteomes" id="UP000053257"/>
    </source>
</evidence>
<dbReference type="InterPro" id="IPR013087">
    <property type="entry name" value="Znf_C2H2_type"/>
</dbReference>
<feature type="domain" description="C2H2-type" evidence="10">
    <location>
        <begin position="107"/>
        <end position="129"/>
    </location>
</feature>
<evidence type="ECO:0000256" key="8">
    <source>
        <dbReference type="PROSITE-ProRule" id="PRU00042"/>
    </source>
</evidence>
<organism evidence="11 12">
    <name type="scientific">Phlebiopsis gigantea (strain 11061_1 CR5-6)</name>
    <name type="common">White-rot fungus</name>
    <name type="synonym">Peniophora gigantea</name>
    <dbReference type="NCBI Taxonomy" id="745531"/>
    <lineage>
        <taxon>Eukaryota</taxon>
        <taxon>Fungi</taxon>
        <taxon>Dikarya</taxon>
        <taxon>Basidiomycota</taxon>
        <taxon>Agaricomycotina</taxon>
        <taxon>Agaricomycetes</taxon>
        <taxon>Polyporales</taxon>
        <taxon>Phanerochaetaceae</taxon>
        <taxon>Phlebiopsis</taxon>
    </lineage>
</organism>
<dbReference type="EMBL" id="KN840526">
    <property type="protein sequence ID" value="KIP06095.1"/>
    <property type="molecule type" value="Genomic_DNA"/>
</dbReference>
<keyword evidence="7" id="KW-0539">Nucleus</keyword>
<dbReference type="GO" id="GO:0000981">
    <property type="term" value="F:DNA-binding transcription factor activity, RNA polymerase II-specific"/>
    <property type="evidence" value="ECO:0007669"/>
    <property type="project" value="TreeGrafter"/>
</dbReference>
<dbReference type="PROSITE" id="PS50157">
    <property type="entry name" value="ZINC_FINGER_C2H2_2"/>
    <property type="match status" value="2"/>
</dbReference>